<dbReference type="Proteomes" id="UP000694843">
    <property type="component" value="Unplaced"/>
</dbReference>
<feature type="domain" description="TMEM131L third Ig-like" evidence="11">
    <location>
        <begin position="1012"/>
        <end position="1091"/>
    </location>
</feature>
<dbReference type="GeneID" id="108664787"/>
<feature type="region of interest" description="Disordered" evidence="7">
    <location>
        <begin position="1933"/>
        <end position="1979"/>
    </location>
</feature>
<dbReference type="Gene3D" id="2.60.40.10">
    <property type="entry name" value="Immunoglobulins"/>
    <property type="match status" value="1"/>
</dbReference>
<feature type="compositionally biased region" description="Low complexity" evidence="7">
    <location>
        <begin position="1830"/>
        <end position="1841"/>
    </location>
</feature>
<evidence type="ECO:0000259" key="11">
    <source>
        <dbReference type="Pfam" id="PF24498"/>
    </source>
</evidence>
<sequence>MSIPVAVSVRVKPFEHKKLTAPRTFGQLDHHRHFRRQQHNHPDDVSVSVRVDDSTKETDVSERENLSTSHPLEDQPPRTENESPPWYGIRGATNSHREAMHDDGELEDRSLVRDGPGPIESRPSFYHFESVHKFLAKPYRYQDNQNSSTRLNSSLIVKFVDDSSLYHSEAMVVQPFLSHDVDSMIILPAYVPPQGSPLNVRPNSDHRSTLSPELPELAHTGRGLAPAVSDIELDDKPDSELTASHSSDHETGKLASEGADVTRSQILDDTMNDMQSLSTDSLKCRSDFGVDLDSGSCTLQTRSSEEMCRTPNQNISQPTRTSVAIGKNHLINLNSSFGGISYYPAFFHYDLCTYKTVPDLRLDSVKRQQPHEVCSCPDDASLTNQKFVNACNRNEESSNIWSFGRSGLTHEKSLFPVEAHSDPGMFTYVHNSNILSGNQNCSKNLSDPNQRLQFSAFGNVRTHRLLSGSRPDVWRPSSPDLSDVAFTYELGRPWSPSKRAFIQIDKELKYLVDGVTVHMSNMFKSGSSGGGSTEAGAEVDMLDDGADSHQPPLPHQNYILFDPPQLDFKEHPVGMPVMRKVVVRNVGPLASAGYSADASSAVQLHSLSGNTLHFHCTFFQDKVVAAYTNTTFDVVFLGREEGLIENTIFIHTSIGTYKYSVRAVGTSNQYRLRPLVGVRMPLNSSYTPLIHLHNPHPHTLQVRELYSSGGDLHLELLGGATEGDASSWSVPPYQTRALARATFVARRENNHTAYIRMVTTGIDGDYLVVPVEVEVSSEPGLYCPHDGLHFPLLTPHHPPASLPLMLINSAHKHIHIQNVITTPVNDAITIDFKPMKVPPGSVKPTQVATVTFDPSKVRRGGGAVAGKLLIKSKVSAYKLSVPFSVNLLHGHLRYSPAVTSFFTGPPHLDPSSISDSNAFNRNDSNSSMYPFFSLPSITSSSLSSSISWSSALTSSSVSLYSSVDGEAALLYNPNKVPVKDPQEEFLDDNLGDDHSDSPSVINNGPFLPGEPRNLSLTNTFSCAVVVYNVTLPQSHRKHFKVVWWGEVVLQQGAQGVVASVQLLSVDSNLRLSSHVTIHTNITTVNIPLTAYNGRLTKSFTSAVSDNVGKSFPLDGIVLGLQSSERSTESAAGASQENACNSSLVSSVDLGTVGMGEHRDLHFYVHNENPVTMRVMSWEANATWADVHLFAFVDPDSNWNMITQQPSEPVWLAPGAAAVFKVSVVTASTEGIFWGTAVVHTAFESLSLTFRLRTAIGQLTMIPTPVLFDNAFPGKVSSVELQVLSTFGHSMMVDDVLPQLPSGHHFEYQGAPHDEPFTLHPNTLTSIGRLVFDPRQFCSDFCYAGFTLADKLGQQWSSSLALSGHVAATDVMLLELLLGRYRNISTPVFNSSLVLHTSHLHAFPFTVQVSLVWPRVAQSEALEFPLTQLHNSSVALLPLSNPTDSVLFVQLLLLQHYPAPHLLARALAHQTDWGEESDGIGGQVFHFVDVEPSSPGEECSRGCLEPDARRVAELLQHRRKVEAELSTRGARETIVLRLSPGQQISVRVAFRPSEVGQHESAVIVRNNLTVVDIVKLTGRGGQGTVRFANRKPDASATPLTFSLAAKHLQDCQATKRPGGSTRTLRDPKLTVKRTFTARNTGDLACTIKGFLIAGAPCYNYGFKVIQCEVFTLEPNASRKIDIAFSPDFTLSKAQQSLQLITDANSGLEALEYTLQATVPSSLLQPCSLTVPRPHWETLIFYIFFTMLIIMLVVTLLMAALDAHTLLKSSASHAASLQVPLDRENVFDLRSIATKDSSKTIPVLVSNGSLSQDSLNHRNHYNNKALHNAANNNNNNVLYNTNLQDNIPKKPSTESIKSIPGVSGKSKSTKSDGWNFMNFLSTFESKEKESRKKPLNSGHKERGELGLNISGTLGYYRDRLSAAFAALIARPEAAIQPTKPRRQHSNLSSRRASSGDRSKPVQVGTNKSTAEENSGTCKSTIGNKVLNLNDVKHKSRYDKHHHLSAIDYQIKNKTNTGRVRRQSMFSESDFVPNSYKSSHKLRQEEEETSSCSNESSHSGDLSISDKDASSKSESSSNQSSLLNMKRNKKNNNSCKNGPPNSSNHAKSNGVRCNVNKSSNICSNGSSSSSSVSPSPRDEKNSTTQNSNESLIRSDSPSFDQKDSGGDFAIQIRGKSLKKGKGVCIPLSDIANDHSLELPYSPKTLKPPSLSTDALLRRPKRKTIRVKSDATVVSSSFPSVTTTKPEKNQSTNDTPAVTTRPPVAQLPPLTAKDSYSTKVAPQDKQRAKVTPVGKILPEINRVAPQRNLGAIGQKLGAPIIPFNQHCSLSLLAPQEIPQHSPLQQLYSSSSLSVHSWDPKVISPNVINNNLPQNFNSGLDSWPPSQGLHPGTNKANVWSNEAYRPEASLYNSSQMTLSANGAGPWSNMSSIWSNNTWNASTSSLSSPWPTPNTTAISQGLGFDPVGGWPSSNDSLGPLQCAPAVWTAQHLPPLLEQRSAAPHQKNDV</sequence>
<dbReference type="OrthoDB" id="168404at2759"/>
<feature type="compositionally biased region" description="Basic and acidic residues" evidence="7">
    <location>
        <begin position="40"/>
        <end position="81"/>
    </location>
</feature>
<keyword evidence="3 8" id="KW-0812">Transmembrane</keyword>
<feature type="compositionally biased region" description="Polar residues" evidence="7">
    <location>
        <begin position="2245"/>
        <end position="2254"/>
    </location>
</feature>
<organism evidence="14 15">
    <name type="scientific">Hyalella azteca</name>
    <name type="common">Amphipod</name>
    <dbReference type="NCBI Taxonomy" id="294128"/>
    <lineage>
        <taxon>Eukaryota</taxon>
        <taxon>Metazoa</taxon>
        <taxon>Ecdysozoa</taxon>
        <taxon>Arthropoda</taxon>
        <taxon>Crustacea</taxon>
        <taxon>Multicrustacea</taxon>
        <taxon>Malacostraca</taxon>
        <taxon>Eumalacostraca</taxon>
        <taxon>Peracarida</taxon>
        <taxon>Amphipoda</taxon>
        <taxon>Senticaudata</taxon>
        <taxon>Talitrida</taxon>
        <taxon>Talitroidea</taxon>
        <taxon>Hyalellidae</taxon>
        <taxon>Hyalella</taxon>
    </lineage>
</organism>
<feature type="compositionally biased region" description="Low complexity" evidence="7">
    <location>
        <begin position="2113"/>
        <end position="2132"/>
    </location>
</feature>
<dbReference type="PANTHER" id="PTHR22050:SF0">
    <property type="entry name" value="TRANSMEMBRANE PROTEIN 131 HOMOLOG"/>
    <property type="match status" value="1"/>
</dbReference>
<dbReference type="Pfam" id="PF24501">
    <property type="entry name" value="Ig_TMEM131L_5"/>
    <property type="match status" value="1"/>
</dbReference>
<dbReference type="GO" id="GO:0016020">
    <property type="term" value="C:membrane"/>
    <property type="evidence" value="ECO:0007669"/>
    <property type="project" value="UniProtKB-SubCell"/>
</dbReference>
<dbReference type="Pfam" id="PF12371">
    <property type="entry name" value="TMEM131_like_N"/>
    <property type="match status" value="1"/>
</dbReference>
<dbReference type="PANTHER" id="PTHR22050">
    <property type="entry name" value="RW1 PROTEIN HOMOLOG"/>
    <property type="match status" value="1"/>
</dbReference>
<feature type="compositionally biased region" description="Low complexity" evidence="7">
    <location>
        <begin position="2047"/>
        <end position="2060"/>
    </location>
</feature>
<dbReference type="KEGG" id="hazt:108664787"/>
<dbReference type="InterPro" id="IPR055435">
    <property type="entry name" value="Ig_TMEM131L_3"/>
</dbReference>
<dbReference type="RefSeq" id="XP_018006961.1">
    <property type="nucleotide sequence ID" value="XM_018151472.2"/>
</dbReference>
<dbReference type="InterPro" id="IPR013783">
    <property type="entry name" value="Ig-like_fold"/>
</dbReference>
<dbReference type="Pfam" id="PF24495">
    <property type="entry name" value="Ig_TMEM131_2"/>
    <property type="match status" value="1"/>
</dbReference>
<feature type="region of interest" description="Disordered" evidence="7">
    <location>
        <begin position="237"/>
        <end position="260"/>
    </location>
</feature>
<evidence type="ECO:0000256" key="6">
    <source>
        <dbReference type="ARBA" id="ARBA00023136"/>
    </source>
</evidence>
<dbReference type="InterPro" id="IPR056311">
    <property type="entry name" value="TMEM131_Ig_2"/>
</dbReference>
<feature type="compositionally biased region" description="Basic and acidic residues" evidence="7">
    <location>
        <begin position="95"/>
        <end position="112"/>
    </location>
</feature>
<keyword evidence="5 8" id="KW-1133">Transmembrane helix</keyword>
<evidence type="ECO:0000256" key="3">
    <source>
        <dbReference type="ARBA" id="ARBA00022692"/>
    </source>
</evidence>
<feature type="domain" description="Transmembrane protein 131-like N-terminal" evidence="9">
    <location>
        <begin position="561"/>
        <end position="652"/>
    </location>
</feature>
<feature type="domain" description="TMEM131 second Ig-like" evidence="10">
    <location>
        <begin position="670"/>
        <end position="757"/>
    </location>
</feature>
<feature type="transmembrane region" description="Helical" evidence="8">
    <location>
        <begin position="1737"/>
        <end position="1759"/>
    </location>
</feature>
<evidence type="ECO:0000259" key="9">
    <source>
        <dbReference type="Pfam" id="PF12371"/>
    </source>
</evidence>
<dbReference type="InterPro" id="IPR039877">
    <property type="entry name" value="TMEM131-like"/>
</dbReference>
<name>A0A8B7MZI3_HYAAZ</name>
<accession>A0A8B7MZI3</accession>
<evidence type="ECO:0000313" key="14">
    <source>
        <dbReference type="Proteomes" id="UP000694843"/>
    </source>
</evidence>
<evidence type="ECO:0000256" key="5">
    <source>
        <dbReference type="ARBA" id="ARBA00022989"/>
    </source>
</evidence>
<comment type="subcellular location">
    <subcellularLocation>
        <location evidence="1">Membrane</location>
        <topology evidence="1">Single-pass type I membrane protein</topology>
    </subcellularLocation>
</comment>
<evidence type="ECO:0000259" key="10">
    <source>
        <dbReference type="Pfam" id="PF24495"/>
    </source>
</evidence>
<dbReference type="InterPro" id="IPR022113">
    <property type="entry name" value="TMEM131L_N"/>
</dbReference>
<feature type="region of interest" description="Disordered" evidence="7">
    <location>
        <begin position="34"/>
        <end position="123"/>
    </location>
</feature>
<evidence type="ECO:0000256" key="4">
    <source>
        <dbReference type="ARBA" id="ARBA00022729"/>
    </source>
</evidence>
<dbReference type="Pfam" id="PF24498">
    <property type="entry name" value="Ig_TMEM131L_3"/>
    <property type="match status" value="1"/>
</dbReference>
<protein>
    <submittedName>
        <fullName evidence="15">Transmembrane protein 131 isoform X1</fullName>
    </submittedName>
</protein>
<evidence type="ECO:0000256" key="1">
    <source>
        <dbReference type="ARBA" id="ARBA00004479"/>
    </source>
</evidence>
<evidence type="ECO:0000256" key="8">
    <source>
        <dbReference type="SAM" id="Phobius"/>
    </source>
</evidence>
<feature type="domain" description="TMEM131L fifth Ig-like" evidence="13">
    <location>
        <begin position="1638"/>
        <end position="1702"/>
    </location>
</feature>
<comment type="similarity">
    <text evidence="2">Belongs to the TMEM131 family.</text>
</comment>
<evidence type="ECO:0000256" key="7">
    <source>
        <dbReference type="SAM" id="MobiDB-lite"/>
    </source>
</evidence>
<feature type="region of interest" description="Disordered" evidence="7">
    <location>
        <begin position="197"/>
        <end position="218"/>
    </location>
</feature>
<evidence type="ECO:0000259" key="12">
    <source>
        <dbReference type="Pfam" id="PF24499"/>
    </source>
</evidence>
<feature type="compositionally biased region" description="Low complexity" evidence="7">
    <location>
        <begin position="2069"/>
        <end position="2101"/>
    </location>
</feature>
<gene>
    <name evidence="15" type="primary">LOC108664787</name>
</gene>
<feature type="compositionally biased region" description="Polar residues" evidence="7">
    <location>
        <begin position="1961"/>
        <end position="1979"/>
    </location>
</feature>
<evidence type="ECO:0000313" key="15">
    <source>
        <dbReference type="RefSeq" id="XP_018006961.1"/>
    </source>
</evidence>
<feature type="compositionally biased region" description="Polar residues" evidence="7">
    <location>
        <begin position="2139"/>
        <end position="2156"/>
    </location>
</feature>
<feature type="region of interest" description="Disordered" evidence="7">
    <location>
        <begin position="1830"/>
        <end position="1868"/>
    </location>
</feature>
<proteinExistence type="inferred from homology"/>
<dbReference type="InterPro" id="IPR055436">
    <property type="entry name" value="Ig_TMEM131L_4"/>
</dbReference>
<dbReference type="Pfam" id="PF24499">
    <property type="entry name" value="Ig_TMEM131L_4"/>
    <property type="match status" value="1"/>
</dbReference>
<evidence type="ECO:0000259" key="13">
    <source>
        <dbReference type="Pfam" id="PF24501"/>
    </source>
</evidence>
<reference evidence="15" key="1">
    <citation type="submission" date="2025-08" db="UniProtKB">
        <authorList>
            <consortium name="RefSeq"/>
        </authorList>
    </citation>
    <scope>IDENTIFICATION</scope>
    <source>
        <tissue evidence="15">Whole organism</tissue>
    </source>
</reference>
<keyword evidence="14" id="KW-1185">Reference proteome</keyword>
<keyword evidence="4" id="KW-0732">Signal</keyword>
<feature type="region of interest" description="Disordered" evidence="7">
    <location>
        <begin position="2234"/>
        <end position="2286"/>
    </location>
</feature>
<feature type="region of interest" description="Disordered" evidence="7">
    <location>
        <begin position="2012"/>
        <end position="2163"/>
    </location>
</feature>
<feature type="domain" description="TMEM131L fourth Ig-like" evidence="12">
    <location>
        <begin position="1421"/>
        <end position="1579"/>
    </location>
</feature>
<evidence type="ECO:0000256" key="2">
    <source>
        <dbReference type="ARBA" id="ARBA00006682"/>
    </source>
</evidence>
<dbReference type="InterPro" id="IPR055437">
    <property type="entry name" value="TMEM131L_Ig_5"/>
</dbReference>
<keyword evidence="6 8" id="KW-0472">Membrane</keyword>
<dbReference type="CTD" id="23505"/>
<feature type="region of interest" description="Disordered" evidence="7">
    <location>
        <begin position="1883"/>
        <end position="1902"/>
    </location>
</feature>